<proteinExistence type="predicted"/>
<protein>
    <submittedName>
        <fullName evidence="1">Uncharacterized protein</fullName>
    </submittedName>
</protein>
<accession>A0A7Y9J4D0</accession>
<comment type="caution">
    <text evidence="1">The sequence shown here is derived from an EMBL/GenBank/DDBJ whole genome shotgun (WGS) entry which is preliminary data.</text>
</comment>
<dbReference type="AlphaFoldDB" id="A0A7Y9J4D0"/>
<gene>
    <name evidence="1" type="ORF">BJ983_000671</name>
</gene>
<dbReference type="RefSeq" id="WP_179792507.1">
    <property type="nucleotide sequence ID" value="NZ_BAABHP010000018.1"/>
</dbReference>
<reference evidence="1 2" key="1">
    <citation type="submission" date="2020-07" db="EMBL/GenBank/DDBJ databases">
        <title>Sequencing the genomes of 1000 actinobacteria strains.</title>
        <authorList>
            <person name="Klenk H.-P."/>
        </authorList>
    </citation>
    <scope>NUCLEOTIDE SEQUENCE [LARGE SCALE GENOMIC DNA]</scope>
    <source>
        <strain evidence="1 2">DSM 45772</strain>
    </source>
</reference>
<dbReference type="Proteomes" id="UP000535890">
    <property type="component" value="Unassembled WGS sequence"/>
</dbReference>
<keyword evidence="2" id="KW-1185">Reference proteome</keyword>
<evidence type="ECO:0000313" key="2">
    <source>
        <dbReference type="Proteomes" id="UP000535890"/>
    </source>
</evidence>
<dbReference type="EMBL" id="JACCBN010000001">
    <property type="protein sequence ID" value="NYD34569.1"/>
    <property type="molecule type" value="Genomic_DNA"/>
</dbReference>
<sequence>MSALVASDTACEGRVVGDNGDEQVGQIDRDFVDRWAKRYPLGDAEVALFGEVRRGVAGRGHYERSDFLRAGTWKSARPKPYLEANSDEDIRDLTRLAFVASERLGYRILDLLSGVNVPMASALLTVWAPDRFTVIDYRALETLRAHEELGDEYPSYPDYLALCRGIAARVDCDLRTLDRALWTWSREKGTEEPPDDADPLA</sequence>
<organism evidence="1 2">
    <name type="scientific">Actinomycetospora corticicola</name>
    <dbReference type="NCBI Taxonomy" id="663602"/>
    <lineage>
        <taxon>Bacteria</taxon>
        <taxon>Bacillati</taxon>
        <taxon>Actinomycetota</taxon>
        <taxon>Actinomycetes</taxon>
        <taxon>Pseudonocardiales</taxon>
        <taxon>Pseudonocardiaceae</taxon>
        <taxon>Actinomycetospora</taxon>
    </lineage>
</organism>
<name>A0A7Y9J4D0_9PSEU</name>
<evidence type="ECO:0000313" key="1">
    <source>
        <dbReference type="EMBL" id="NYD34569.1"/>
    </source>
</evidence>